<gene>
    <name evidence="3" type="ORF">PFTANZ_00372</name>
</gene>
<evidence type="ECO:0000256" key="2">
    <source>
        <dbReference type="ARBA" id="ARBA00022737"/>
    </source>
</evidence>
<dbReference type="Proteomes" id="UP000030708">
    <property type="component" value="Unassembled WGS sequence"/>
</dbReference>
<dbReference type="InterPro" id="IPR050630">
    <property type="entry name" value="WD_repeat_EMAP"/>
</dbReference>
<dbReference type="EMBL" id="KI926279">
    <property type="protein sequence ID" value="ETW38895.1"/>
    <property type="molecule type" value="Genomic_DNA"/>
</dbReference>
<protein>
    <recommendedName>
        <fullName evidence="5">WD repeat-containing protein</fullName>
    </recommendedName>
</protein>
<dbReference type="PANTHER" id="PTHR13720">
    <property type="entry name" value="WD-40 REPEAT PROTEIN"/>
    <property type="match status" value="1"/>
</dbReference>
<keyword evidence="2" id="KW-0677">Repeat</keyword>
<accession>A0A024WES5</accession>
<dbReference type="OrthoDB" id="386658at2759"/>
<reference evidence="3 4" key="1">
    <citation type="submission" date="2013-02" db="EMBL/GenBank/DDBJ databases">
        <title>The Genome Annotation of Plasmodium falciparum Tanzania (2000708).</title>
        <authorList>
            <consortium name="The Broad Institute Genome Sequencing Platform"/>
            <consortium name="The Broad Institute Genome Sequencing Center for Infectious Disease"/>
            <person name="Neafsey D."/>
            <person name="Hoffman S."/>
            <person name="Volkman S."/>
            <person name="Rosenthal P."/>
            <person name="Walker B."/>
            <person name="Young S.K."/>
            <person name="Zeng Q."/>
            <person name="Gargeya S."/>
            <person name="Fitzgerald M."/>
            <person name="Haas B."/>
            <person name="Abouelleil A."/>
            <person name="Allen A.W."/>
            <person name="Alvarado L."/>
            <person name="Arachchi H.M."/>
            <person name="Berlin A.M."/>
            <person name="Chapman S.B."/>
            <person name="Gainer-Dewar J."/>
            <person name="Goldberg J."/>
            <person name="Griggs A."/>
            <person name="Gujja S."/>
            <person name="Hansen M."/>
            <person name="Howarth C."/>
            <person name="Imamovic A."/>
            <person name="Ireland A."/>
            <person name="Larimer J."/>
            <person name="McCowan C."/>
            <person name="Murphy C."/>
            <person name="Pearson M."/>
            <person name="Poon T.W."/>
            <person name="Priest M."/>
            <person name="Roberts A."/>
            <person name="Saif S."/>
            <person name="Shea T."/>
            <person name="Sisk P."/>
            <person name="Sykes S."/>
            <person name="Wortman J."/>
            <person name="Nusbaum C."/>
            <person name="Birren B."/>
        </authorList>
    </citation>
    <scope>NUCLEOTIDE SEQUENCE [LARGE SCALE GENOMIC DNA]</scope>
    <source>
        <strain evidence="4">Tanzania (2000708)</strain>
    </source>
</reference>
<reference evidence="3 4" key="2">
    <citation type="submission" date="2013-02" db="EMBL/GenBank/DDBJ databases">
        <title>The Genome Sequence of Plasmodium falciparum Tanzania (2000708).</title>
        <authorList>
            <consortium name="The Broad Institute Genome Sequencing Platform"/>
            <consortium name="The Broad Institute Genome Sequencing Center for Infectious Disease"/>
            <person name="Neafsey D."/>
            <person name="Cheeseman I."/>
            <person name="Volkman S."/>
            <person name="Adams J."/>
            <person name="Walker B."/>
            <person name="Young S.K."/>
            <person name="Zeng Q."/>
            <person name="Gargeya S."/>
            <person name="Fitzgerald M."/>
            <person name="Haas B."/>
            <person name="Abouelleil A."/>
            <person name="Alvarado L."/>
            <person name="Arachchi H.M."/>
            <person name="Berlin A.M."/>
            <person name="Chapman S.B."/>
            <person name="Dewar J."/>
            <person name="Goldberg J."/>
            <person name="Griggs A."/>
            <person name="Gujja S."/>
            <person name="Hansen M."/>
            <person name="Howarth C."/>
            <person name="Imamovic A."/>
            <person name="Larimer J."/>
            <person name="McCowan C."/>
            <person name="Murphy C."/>
            <person name="Neiman D."/>
            <person name="Pearson M."/>
            <person name="Priest M."/>
            <person name="Roberts A."/>
            <person name="Saif S."/>
            <person name="Shea T."/>
            <person name="Sisk P."/>
            <person name="Sykes S."/>
            <person name="Wortman J."/>
            <person name="Nusbaum C."/>
            <person name="Birren B."/>
        </authorList>
    </citation>
    <scope>NUCLEOTIDE SEQUENCE [LARGE SCALE GENOMIC DNA]</scope>
    <source>
        <strain evidence="4">Tanzania (2000708)</strain>
    </source>
</reference>
<dbReference type="InterPro" id="IPR036322">
    <property type="entry name" value="WD40_repeat_dom_sf"/>
</dbReference>
<organism evidence="3 4">
    <name type="scientific">Plasmodium falciparum Tanzania</name>
    <name type="common">2000708</name>
    <dbReference type="NCBI Taxonomy" id="1036725"/>
    <lineage>
        <taxon>Eukaryota</taxon>
        <taxon>Sar</taxon>
        <taxon>Alveolata</taxon>
        <taxon>Apicomplexa</taxon>
        <taxon>Aconoidasida</taxon>
        <taxon>Haemosporida</taxon>
        <taxon>Plasmodiidae</taxon>
        <taxon>Plasmodium</taxon>
        <taxon>Plasmodium (Laverania)</taxon>
    </lineage>
</organism>
<dbReference type="SUPFAM" id="SSF50978">
    <property type="entry name" value="WD40 repeat-like"/>
    <property type="match status" value="2"/>
</dbReference>
<dbReference type="Gene3D" id="2.130.10.10">
    <property type="entry name" value="YVTN repeat-like/Quinoprotein amine dehydrogenase"/>
    <property type="match status" value="1"/>
</dbReference>
<evidence type="ECO:0008006" key="5">
    <source>
        <dbReference type="Google" id="ProtNLM"/>
    </source>
</evidence>
<evidence type="ECO:0000313" key="4">
    <source>
        <dbReference type="Proteomes" id="UP000030708"/>
    </source>
</evidence>
<proteinExistence type="predicted"/>
<keyword evidence="1" id="KW-0853">WD repeat</keyword>
<evidence type="ECO:0000313" key="3">
    <source>
        <dbReference type="EMBL" id="ETW38895.1"/>
    </source>
</evidence>
<dbReference type="eggNOG" id="ENOG502QWUQ">
    <property type="taxonomic scope" value="Eukaryota"/>
</dbReference>
<dbReference type="InterPro" id="IPR015943">
    <property type="entry name" value="WD40/YVTN_repeat-like_dom_sf"/>
</dbReference>
<sequence length="1644" mass="197888">MENSIPYNLYIKKRNIFSLEENHNLNLNSLKNNDTYQVKLRHKYVHGYLSEKNNILKFLQNKFIYPIKNLIVIYDLINRDQFIFSHHTNQVFLIRCREKNRTVVSAEEEKRKIKIFVWNKLTLEILSEIKIKKENFIDIDYLNDKNIILLCKYNDKLILCIISLIYKNKEIRLNKKCVSVIKSLNDFYIHVKTEKTKGKDHEDEYFGKCKTGFLIEKNDLSKEKGSIYCIKNIKNINKRYVKQNRMIYSRLNEKIKKKKKKRRRKKKLVTNIPLCNNNFSYCKENQERFILIDTLKKKKLFKKSILKKIKNQKDLMNMIHIKSKKHQLINFSSYYIKFIKPLFNKNKYYNKSLYKNMKIVVDINENVCIYNDHYIFVYIIKDYNIYERLKYKNFKCSLFSSDHMFYLRKENFYFFYTFYFELFINSYLYNRYVCLKKYNDKCKIKKNEENYEQADEDEEKKFVHYKIGGNYFINDEADHMKKTKILIDSNEYNKNYVNIFNSTFVYKNYMDVECTNTFLHNNNNNNKYDNNCNNNNKYDNNCNNNNKYDNNCNNNKYDYYYSSEQYYKFPPLVNIQINVVEIFNFVCTENSDDINVIFKIKDEYGKKRRAHTNRINTEQQKKRDSNKIIKRRNNRNHQINTPNQLSNNMIIKKKKKKKKNLIMKKYLVIGTKNGMIIINDFLKPHKIIHLEKICNEPIVSIFIFQNDMLILNRSGIIFFMDIHNFVIYRDIDIFFSLEHKTKNLSYENCNNNIKRNCTYNSEETTQFINGKKICNGKKMCDGKKIRDDDETFEDSTNLAYHHSNNLPCDTFEGKRIVNRMCNKKYNYDYKESYRTLKKRYINSFCHLNMYTILIGTTYNEIIIYNLLCDELCYIYDKNNKKISSYNIHNNNIIYSIENCLYKMNLKNYDTIKLLCLPTIYISSFVFYSDNLLICGSFKGNLYFIDICNNNNIKIINRIRKEDFVGKQRMRIHKEKEILFVFKKKIINNKYIINKTKSDNSVKIYNEQDMKKNNKIISIHLNKHKNILICSFTYCIYIYKLNISGNEKIDLRCISYLSIKNIIHIHVIKNMDNLFYITTRDDENISSYNYYLCSMNPCKIKTNKMEPLYFNILFENTWFYEFFYYNHKDDNQFLFVENNWNDERKNKSLILLDDSIFIIYTYCINKSRQSFEDTYYKQNNLMNVNNTSHVIKRNEYIGGKQKIYKNNKNNESTVNTSCDDYLGSTNQVKNTFPFNHNNNNKKKNKEKKTNIIHGKRNEQMDNSFNKFLSLIHTNNNSKAHVSNKSKKYDKIKIVKHIPQVVKSFKRRTNMCKMDNRKKDISLLSIIKNKEEKKKIHDIHINGESYNVVSKGVSIPVMLKNKLLNVRYEKEHLKKKNEEKEDCSKDEFLKKMKIIKKKKNNNNNNKINNHYVTYKLLKSMLKRKKNIYLCESKKLNCKHDDDIIKKDTSFIRRGINNESYIRDDIYLGINEKNEIQRKNFKPNIEVNKEIIEIEQFCNRGGDLCVINNGEINNLSYCINKETKLRTKGLGYIQNYLKKYMNTDIKMKGEFRDNINRSSNSIKHINSNLYKISPQNSDTTNYMGEKDKFINSYHVNNYVHSMMIRLPQRESVTYIEKKKKNKIDITKYNAYTKLIKKGEGDKKKNLI</sequence>
<evidence type="ECO:0000256" key="1">
    <source>
        <dbReference type="ARBA" id="ARBA00022574"/>
    </source>
</evidence>
<dbReference type="PANTHER" id="PTHR13720:SF33">
    <property type="entry name" value="HELP DOMAIN-CONTAINING PROTEIN"/>
    <property type="match status" value="1"/>
</dbReference>
<name>A0A024WES5_PLAFA</name>